<proteinExistence type="predicted"/>
<evidence type="ECO:0000313" key="6">
    <source>
        <dbReference type="Proteomes" id="UP000001549"/>
    </source>
</evidence>
<evidence type="ECO:0000256" key="2">
    <source>
        <dbReference type="ARBA" id="ARBA00022630"/>
    </source>
</evidence>
<dbReference type="PRINTS" id="PR00420">
    <property type="entry name" value="RNGMNOXGNASE"/>
</dbReference>
<gene>
    <name evidence="5" type="ordered locus">FsymDg_2766</name>
</gene>
<dbReference type="Gene3D" id="3.30.70.100">
    <property type="match status" value="2"/>
</dbReference>
<protein>
    <submittedName>
        <fullName evidence="5">Pentachlorophenol monooxygenase</fullName>
        <ecNumber evidence="5">1.14.13.50</ecNumber>
    </submittedName>
</protein>
<dbReference type="SUPFAM" id="SSF54909">
    <property type="entry name" value="Dimeric alpha+beta barrel"/>
    <property type="match status" value="2"/>
</dbReference>
<dbReference type="eggNOG" id="COG2329">
    <property type="taxonomic scope" value="Bacteria"/>
</dbReference>
<dbReference type="GO" id="GO:0018677">
    <property type="term" value="F:pentachlorophenol monooxygenase activity"/>
    <property type="evidence" value="ECO:0007669"/>
    <property type="project" value="UniProtKB-EC"/>
</dbReference>
<dbReference type="SUPFAM" id="SSF51905">
    <property type="entry name" value="FAD/NAD(P)-binding domain"/>
    <property type="match status" value="1"/>
</dbReference>
<sequence length="825" mass="89106">MPNVDATGGPGVGAVVRTALSTATDTVRTLLRMRARPGREQEFESAWLKAAEVISTVPGNIRQDLMRNPDRPGEYVIVADWENRSALDAFGRSSHRDQLTAALRDLRDDAERNTYDVLHTLDGRGPAVRVLVTTTVPPGEEDAFEQAFLEVAEAMRGVAGRVREELLHEPGTGTFHLLAEWASEQAFLAWVGDPNHSDRTRQLIPFLDRGFSRRIFSIVARPPEDEVNAGASPEAAIGADAAGVNARPRPGAAPQQRPTAALSTAASAIVRPQVAGARRPEPDAATDVLVVGAGPTGLTLAIELARRGVACRLVDRSTEPPGQADKAIGVHCRTMEIWEDQGIVQEAMDAGIWLNGQIVVVNGHQTHRVEWDLPELPYAHLGLPQYETERILTDRFAALGGTIERGVELRGLTQDAAGVTARLSAADGETTVRAKYLVGSDGAHSTVRKELNLAFNAGAGRFPQLFMLADVEVDWSLPEGYLLRFLHETDGKMDGMLVCVPLRGQGRYRIATMAPPRIMAEAARTDVPPGFTKEYEPPTLAELQVALDGLAPPGTTARNLRWSSIFRISHGIVDRYRVGRAFVAGDAAHLHPPAGGQGMNTGIQDAYNLGWKLALAAGGHAGPDLLDSYEAERRPAGESVMGRAVRVAFTDEMDNEDEKAQFLDEMQMTLTYRGTPLVGEALGWDAPDRGPAAGDRAPDVHGLARRGVGHRLRLFELIQGSGHTLLFYGDASSTEEDLRGYEKIAAAIRRQAAGLINVYAVLDPDAVAPAGLDLPVIRDTERDYRSVYATTGPCAHLIRPDGHVGFRSRPVLAGALEDHIRAVFG</sequence>
<evidence type="ECO:0000259" key="4">
    <source>
        <dbReference type="PROSITE" id="PS51725"/>
    </source>
</evidence>
<keyword evidence="6" id="KW-1185">Reference proteome</keyword>
<evidence type="ECO:0000256" key="1">
    <source>
        <dbReference type="ARBA" id="ARBA00001974"/>
    </source>
</evidence>
<dbReference type="InterPro" id="IPR036188">
    <property type="entry name" value="FAD/NAD-bd_sf"/>
</dbReference>
<organism evidence="5 6">
    <name type="scientific">Candidatus Protofrankia datiscae</name>
    <dbReference type="NCBI Taxonomy" id="2716812"/>
    <lineage>
        <taxon>Bacteria</taxon>
        <taxon>Bacillati</taxon>
        <taxon>Actinomycetota</taxon>
        <taxon>Actinomycetes</taxon>
        <taxon>Frankiales</taxon>
        <taxon>Frankiaceae</taxon>
        <taxon>Protofrankia</taxon>
    </lineage>
</organism>
<comment type="cofactor">
    <cofactor evidence="1">
        <name>FAD</name>
        <dbReference type="ChEBI" id="CHEBI:57692"/>
    </cofactor>
</comment>
<dbReference type="HOGENOM" id="CLU_009665_20_3_11"/>
<dbReference type="InterPro" id="IPR007138">
    <property type="entry name" value="ABM_dom"/>
</dbReference>
<name>F8B4X7_9ACTN</name>
<keyword evidence="3" id="KW-0274">FAD</keyword>
<dbReference type="EMBL" id="CP002801">
    <property type="protein sequence ID" value="AEH10103.1"/>
    <property type="molecule type" value="Genomic_DNA"/>
</dbReference>
<dbReference type="InterPro" id="IPR002938">
    <property type="entry name" value="FAD-bd"/>
</dbReference>
<dbReference type="EC" id="1.14.13.50" evidence="5"/>
<dbReference type="InterPro" id="IPR011008">
    <property type="entry name" value="Dimeric_a/b-barrel"/>
</dbReference>
<dbReference type="Gene3D" id="3.50.50.60">
    <property type="entry name" value="FAD/NAD(P)-binding domain"/>
    <property type="match status" value="1"/>
</dbReference>
<dbReference type="Gene3D" id="3.30.70.2450">
    <property type="match status" value="1"/>
</dbReference>
<keyword evidence="5" id="KW-0503">Monooxygenase</keyword>
<reference evidence="5 6" key="1">
    <citation type="submission" date="2011-05" db="EMBL/GenBank/DDBJ databases">
        <title>Complete sequence of chromosome of Frankia symbiont of Datisca glomerata.</title>
        <authorList>
            <consortium name="US DOE Joint Genome Institute"/>
            <person name="Lucas S."/>
            <person name="Han J."/>
            <person name="Lapidus A."/>
            <person name="Cheng J.-F."/>
            <person name="Goodwin L."/>
            <person name="Pitluck S."/>
            <person name="Peters L."/>
            <person name="Mikhailova N."/>
            <person name="Chertkov O."/>
            <person name="Teshima H."/>
            <person name="Han C."/>
            <person name="Tapia R."/>
            <person name="Land M."/>
            <person name="Hauser L."/>
            <person name="Kyrpides N."/>
            <person name="Ivanova N."/>
            <person name="Pagani I."/>
            <person name="Berry A."/>
            <person name="Pawlowski K."/>
            <person name="Persson T."/>
            <person name="Vanden Heuvel B."/>
            <person name="Benson D."/>
            <person name="Woyke T."/>
        </authorList>
    </citation>
    <scope>NUCLEOTIDE SEQUENCE [LARGE SCALE GENOMIC DNA]</scope>
    <source>
        <strain evidence="6">4085684</strain>
    </source>
</reference>
<dbReference type="PROSITE" id="PS51725">
    <property type="entry name" value="ABM"/>
    <property type="match status" value="2"/>
</dbReference>
<feature type="domain" description="ABM" evidence="4">
    <location>
        <begin position="128"/>
        <end position="216"/>
    </location>
</feature>
<dbReference type="Proteomes" id="UP000001549">
    <property type="component" value="Chromosome"/>
</dbReference>
<dbReference type="Pfam" id="PF01494">
    <property type="entry name" value="FAD_binding_3"/>
    <property type="match status" value="1"/>
</dbReference>
<evidence type="ECO:0000256" key="3">
    <source>
        <dbReference type="ARBA" id="ARBA00022827"/>
    </source>
</evidence>
<feature type="domain" description="ABM" evidence="4">
    <location>
        <begin position="27"/>
        <end position="115"/>
    </location>
</feature>
<dbReference type="AlphaFoldDB" id="F8B4X7"/>
<dbReference type="KEGG" id="fsy:FsymDg_2766"/>
<dbReference type="InterPro" id="IPR050641">
    <property type="entry name" value="RIFMO-like"/>
</dbReference>
<evidence type="ECO:0000313" key="5">
    <source>
        <dbReference type="EMBL" id="AEH10103.1"/>
    </source>
</evidence>
<dbReference type="GO" id="GO:0071949">
    <property type="term" value="F:FAD binding"/>
    <property type="evidence" value="ECO:0007669"/>
    <property type="project" value="InterPro"/>
</dbReference>
<dbReference type="eggNOG" id="COG0654">
    <property type="taxonomic scope" value="Bacteria"/>
</dbReference>
<dbReference type="Gene3D" id="3.40.30.120">
    <property type="match status" value="1"/>
</dbReference>
<keyword evidence="5" id="KW-0560">Oxidoreductase</keyword>
<dbReference type="PANTHER" id="PTHR43004">
    <property type="entry name" value="TRK SYSTEM POTASSIUM UPTAKE PROTEIN"/>
    <property type="match status" value="1"/>
</dbReference>
<dbReference type="RefSeq" id="WP_013874012.1">
    <property type="nucleotide sequence ID" value="NC_015656.1"/>
</dbReference>
<dbReference type="PANTHER" id="PTHR43004:SF19">
    <property type="entry name" value="BINDING MONOOXYGENASE, PUTATIVE (JCVI)-RELATED"/>
    <property type="match status" value="1"/>
</dbReference>
<dbReference type="STRING" id="656024.FsymDg_2766"/>
<keyword evidence="2" id="KW-0285">Flavoprotein</keyword>
<dbReference type="Pfam" id="PF03992">
    <property type="entry name" value="ABM"/>
    <property type="match status" value="2"/>
</dbReference>
<accession>F8B4X7</accession>